<evidence type="ECO:0000313" key="1">
    <source>
        <dbReference type="EMBL" id="KAK8510053.1"/>
    </source>
</evidence>
<protein>
    <submittedName>
        <fullName evidence="1">Uncharacterized protein</fullName>
    </submittedName>
</protein>
<gene>
    <name evidence="1" type="ORF">V6N12_035376</name>
</gene>
<accession>A0ABR2BSS4</accession>
<name>A0ABR2BSS4_9ROSI</name>
<evidence type="ECO:0000313" key="2">
    <source>
        <dbReference type="Proteomes" id="UP001472677"/>
    </source>
</evidence>
<dbReference type="Proteomes" id="UP001472677">
    <property type="component" value="Unassembled WGS sequence"/>
</dbReference>
<organism evidence="1 2">
    <name type="scientific">Hibiscus sabdariffa</name>
    <name type="common">roselle</name>
    <dbReference type="NCBI Taxonomy" id="183260"/>
    <lineage>
        <taxon>Eukaryota</taxon>
        <taxon>Viridiplantae</taxon>
        <taxon>Streptophyta</taxon>
        <taxon>Embryophyta</taxon>
        <taxon>Tracheophyta</taxon>
        <taxon>Spermatophyta</taxon>
        <taxon>Magnoliopsida</taxon>
        <taxon>eudicotyledons</taxon>
        <taxon>Gunneridae</taxon>
        <taxon>Pentapetalae</taxon>
        <taxon>rosids</taxon>
        <taxon>malvids</taxon>
        <taxon>Malvales</taxon>
        <taxon>Malvaceae</taxon>
        <taxon>Malvoideae</taxon>
        <taxon>Hibiscus</taxon>
    </lineage>
</organism>
<sequence length="171" mass="19130">MLISGNKCLRKFLSPVVRATGHQGVKLNPKQQVNDGSGTMRSGASLSAKVMAMAITIVEEEDGRAEGNGPVARAGLKGVGKKKVHFKKKPDLRIPDRVLPSYWTDIVNIRSDTPRRRAINGDDVTEKPLDDSRLAVGTSLEEREWLIWCTQMRKGIMSWLWVRFLITFLKS</sequence>
<keyword evidence="2" id="KW-1185">Reference proteome</keyword>
<dbReference type="EMBL" id="JBBPBM010000089">
    <property type="protein sequence ID" value="KAK8510053.1"/>
    <property type="molecule type" value="Genomic_DNA"/>
</dbReference>
<proteinExistence type="predicted"/>
<comment type="caution">
    <text evidence="1">The sequence shown here is derived from an EMBL/GenBank/DDBJ whole genome shotgun (WGS) entry which is preliminary data.</text>
</comment>
<reference evidence="1 2" key="1">
    <citation type="journal article" date="2024" name="G3 (Bethesda)">
        <title>Genome assembly of Hibiscus sabdariffa L. provides insights into metabolisms of medicinal natural products.</title>
        <authorList>
            <person name="Kim T."/>
        </authorList>
    </citation>
    <scope>NUCLEOTIDE SEQUENCE [LARGE SCALE GENOMIC DNA]</scope>
    <source>
        <strain evidence="1">TK-2024</strain>
        <tissue evidence="1">Old leaves</tissue>
    </source>
</reference>